<dbReference type="PROSITE" id="PS00867">
    <property type="entry name" value="CPSASE_2"/>
    <property type="match status" value="1"/>
</dbReference>
<evidence type="ECO:0000259" key="2">
    <source>
        <dbReference type="PROSITE" id="PS50975"/>
    </source>
</evidence>
<reference evidence="4" key="1">
    <citation type="submission" date="2023-07" db="EMBL/GenBank/DDBJ databases">
        <title>30 novel species of actinomycetes from the DSMZ collection.</title>
        <authorList>
            <person name="Nouioui I."/>
        </authorList>
    </citation>
    <scope>NUCLEOTIDE SEQUENCE [LARGE SCALE GENOMIC DNA]</scope>
    <source>
        <strain evidence="4">DSM 46792</strain>
    </source>
</reference>
<dbReference type="EMBL" id="JAVREI010000012">
    <property type="protein sequence ID" value="MDT0277387.1"/>
    <property type="molecule type" value="Genomic_DNA"/>
</dbReference>
<dbReference type="Proteomes" id="UP001183222">
    <property type="component" value="Unassembled WGS sequence"/>
</dbReference>
<comment type="caution">
    <text evidence="3">The sequence shown here is derived from an EMBL/GenBank/DDBJ whole genome shotgun (WGS) entry which is preliminary data.</text>
</comment>
<feature type="domain" description="ATP-grasp" evidence="2">
    <location>
        <begin position="121"/>
        <end position="311"/>
    </location>
</feature>
<dbReference type="Gene3D" id="3.30.470.20">
    <property type="entry name" value="ATP-grasp fold, B domain"/>
    <property type="match status" value="1"/>
</dbReference>
<sequence length="397" mass="43657">MTLADSPPAVLLGGAVNALSAARSLGSRGIRVHALAASTTPEPLRWSRHVAEHVPFPGGSVQAWWREWLATGPRGAVVLPTSDHGLEFLAHNRSFLQSQGYLPAEMNEEVVLALLDKGETYRIATAAGIEAPRAVWIKRIEDLQEHDLAFPCAVKPTESHHRPAGFRSRKALVVHDRRELEATVRATLGGANGVVVTEVVPGADDAFCSYYTYLVDGEPLFHYTKRKIRQQPIHFGDGTFHLSADVPEARELGLRLFRSAGLRGLGNVEFKRDARDGRLKLIECNLRLTAADPMIRAGGLDLAHLLYERARGSDFVPAGPDGREIGQWHPVKDLRAFLQYRRAGELTAGDWLRSLRARKRLPLLSFSDPGPTLGNAATSPQRAVALARKNLDARRSR</sequence>
<keyword evidence="1" id="KW-0067">ATP-binding</keyword>
<evidence type="ECO:0000313" key="4">
    <source>
        <dbReference type="Proteomes" id="UP001183222"/>
    </source>
</evidence>
<evidence type="ECO:0000313" key="3">
    <source>
        <dbReference type="EMBL" id="MDT0277387.1"/>
    </source>
</evidence>
<keyword evidence="1" id="KW-0547">Nucleotide-binding</keyword>
<dbReference type="InterPro" id="IPR005479">
    <property type="entry name" value="CPAse_ATP-bd"/>
</dbReference>
<dbReference type="SUPFAM" id="SSF56059">
    <property type="entry name" value="Glutathione synthetase ATP-binding domain-like"/>
    <property type="match status" value="1"/>
</dbReference>
<name>A0ABU2KB19_9ACTN</name>
<dbReference type="InterPro" id="IPR013815">
    <property type="entry name" value="ATP_grasp_subdomain_1"/>
</dbReference>
<accession>A0ABU2KB19</accession>
<proteinExistence type="predicted"/>
<organism evidence="3 4">
    <name type="scientific">Blastococcus goldschmidtiae</name>
    <dbReference type="NCBI Taxonomy" id="3075546"/>
    <lineage>
        <taxon>Bacteria</taxon>
        <taxon>Bacillati</taxon>
        <taxon>Actinomycetota</taxon>
        <taxon>Actinomycetes</taxon>
        <taxon>Geodermatophilales</taxon>
        <taxon>Geodermatophilaceae</taxon>
        <taxon>Blastococcus</taxon>
    </lineage>
</organism>
<dbReference type="Gene3D" id="3.30.1490.20">
    <property type="entry name" value="ATP-grasp fold, A domain"/>
    <property type="match status" value="1"/>
</dbReference>
<keyword evidence="4" id="KW-1185">Reference proteome</keyword>
<dbReference type="RefSeq" id="WP_311346193.1">
    <property type="nucleotide sequence ID" value="NZ_JAVREI010000012.1"/>
</dbReference>
<dbReference type="InterPro" id="IPR011761">
    <property type="entry name" value="ATP-grasp"/>
</dbReference>
<gene>
    <name evidence="3" type="ORF">RM425_15900</name>
</gene>
<evidence type="ECO:0000256" key="1">
    <source>
        <dbReference type="PROSITE-ProRule" id="PRU00409"/>
    </source>
</evidence>
<dbReference type="PROSITE" id="PS50975">
    <property type="entry name" value="ATP_GRASP"/>
    <property type="match status" value="1"/>
</dbReference>
<protein>
    <recommendedName>
        <fullName evidence="2">ATP-grasp domain-containing protein</fullName>
    </recommendedName>
</protein>